<evidence type="ECO:0000313" key="1">
    <source>
        <dbReference type="EMBL" id="PYE80346.1"/>
    </source>
</evidence>
<proteinExistence type="predicted"/>
<reference evidence="1 2" key="1">
    <citation type="submission" date="2018-06" db="EMBL/GenBank/DDBJ databases">
        <title>Genomic Encyclopedia of Type Strains, Phase III (KMG-III): the genomes of soil and plant-associated and newly described type strains.</title>
        <authorList>
            <person name="Whitman W."/>
        </authorList>
    </citation>
    <scope>NUCLEOTIDE SEQUENCE [LARGE SCALE GENOMIC DNA]</scope>
    <source>
        <strain evidence="1 2">CECT 7945</strain>
    </source>
</reference>
<organism evidence="1 2">
    <name type="scientific">Winogradskyella epiphytica</name>
    <dbReference type="NCBI Taxonomy" id="262005"/>
    <lineage>
        <taxon>Bacteria</taxon>
        <taxon>Pseudomonadati</taxon>
        <taxon>Bacteroidota</taxon>
        <taxon>Flavobacteriia</taxon>
        <taxon>Flavobacteriales</taxon>
        <taxon>Flavobacteriaceae</taxon>
        <taxon>Winogradskyella</taxon>
    </lineage>
</organism>
<dbReference type="AlphaFoldDB" id="A0A2V4XR78"/>
<gene>
    <name evidence="1" type="ORF">DFQ11_106149</name>
</gene>
<evidence type="ECO:0000313" key="2">
    <source>
        <dbReference type="Proteomes" id="UP000248054"/>
    </source>
</evidence>
<keyword evidence="2" id="KW-1185">Reference proteome</keyword>
<dbReference type="EMBL" id="QJTD01000006">
    <property type="protein sequence ID" value="PYE80346.1"/>
    <property type="molecule type" value="Genomic_DNA"/>
</dbReference>
<sequence>MVQKYYIIVSCGLKISNNELRIETLLVLYDKYKIL</sequence>
<accession>A0A2V4XR78</accession>
<name>A0A2V4XR78_9FLAO</name>
<dbReference type="Proteomes" id="UP000248054">
    <property type="component" value="Unassembled WGS sequence"/>
</dbReference>
<protein>
    <submittedName>
        <fullName evidence="1">Uncharacterized protein</fullName>
    </submittedName>
</protein>
<comment type="caution">
    <text evidence="1">The sequence shown here is derived from an EMBL/GenBank/DDBJ whole genome shotgun (WGS) entry which is preliminary data.</text>
</comment>